<dbReference type="Proteomes" id="UP001320159">
    <property type="component" value="Unassembled WGS sequence"/>
</dbReference>
<evidence type="ECO:0000256" key="3">
    <source>
        <dbReference type="ARBA" id="ARBA00022989"/>
    </source>
</evidence>
<keyword evidence="3 5" id="KW-1133">Transmembrane helix</keyword>
<comment type="caution">
    <text evidence="7">The sequence shown here is derived from an EMBL/GenBank/DDBJ whole genome shotgun (WGS) entry which is preliminary data.</text>
</comment>
<dbReference type="Gene3D" id="1.20.1420.30">
    <property type="entry name" value="NCX, central ion-binding region"/>
    <property type="match status" value="1"/>
</dbReference>
<evidence type="ECO:0000313" key="7">
    <source>
        <dbReference type="EMBL" id="MCD1293673.1"/>
    </source>
</evidence>
<dbReference type="NCBIfam" id="TIGR00367">
    <property type="entry name" value="calcium/sodium antiporter"/>
    <property type="match status" value="1"/>
</dbReference>
<dbReference type="InterPro" id="IPR004837">
    <property type="entry name" value="NaCa_Exmemb"/>
</dbReference>
<dbReference type="InterPro" id="IPR004481">
    <property type="entry name" value="K/Na/Ca-exchanger"/>
</dbReference>
<evidence type="ECO:0000256" key="2">
    <source>
        <dbReference type="ARBA" id="ARBA00022692"/>
    </source>
</evidence>
<feature type="transmembrane region" description="Helical" evidence="5">
    <location>
        <begin position="264"/>
        <end position="283"/>
    </location>
</feature>
<feature type="transmembrane region" description="Helical" evidence="5">
    <location>
        <begin position="164"/>
        <end position="180"/>
    </location>
</feature>
<proteinExistence type="predicted"/>
<evidence type="ECO:0000259" key="6">
    <source>
        <dbReference type="Pfam" id="PF01699"/>
    </source>
</evidence>
<sequence>MLLELALLAIGLVLLVKGSDILVDSASDIALSKGISIGVVGLSVVAIGTSLPELVIGIESSLEGYGDVALGNVVGSNIANICLILGICVLIRPIIAAPGAFTEDIPVTMAAGSLLLLLSLDNVLSRADGMVLILATFIYFFWLFKKSSGEGLLKEKEEKQKIKFIKYIMIVIGIVLTLAGGKLTVDSAIMISKSLGIQPYLIAITVIAIGTNLPELATGIIASFKNKGDLALGNSLGSICVNTLLIMGICAIINPIIVPDQMDIIFALLSIILLLPLVIRGNILSRWEGIFLLIFYAIYLAYKIVLSPVAP</sequence>
<dbReference type="InterPro" id="IPR044880">
    <property type="entry name" value="NCX_ion-bd_dom_sf"/>
</dbReference>
<dbReference type="GO" id="GO:0006874">
    <property type="term" value="P:intracellular calcium ion homeostasis"/>
    <property type="evidence" value="ECO:0007669"/>
    <property type="project" value="TreeGrafter"/>
</dbReference>
<dbReference type="EMBL" id="PGCK01000001">
    <property type="protein sequence ID" value="MCD1293673.1"/>
    <property type="molecule type" value="Genomic_DNA"/>
</dbReference>
<feature type="transmembrane region" description="Helical" evidence="5">
    <location>
        <begin position="236"/>
        <end position="258"/>
    </location>
</feature>
<dbReference type="GO" id="GO:0005262">
    <property type="term" value="F:calcium channel activity"/>
    <property type="evidence" value="ECO:0007669"/>
    <property type="project" value="TreeGrafter"/>
</dbReference>
<dbReference type="RefSeq" id="WP_230739803.1">
    <property type="nucleotide sequence ID" value="NZ_PGCK01000001.1"/>
</dbReference>
<accession>A0AAP2RA08</accession>
<organism evidence="7 8">
    <name type="scientific">Methanooceanicella nereidis</name>
    <dbReference type="NCBI Taxonomy" id="2052831"/>
    <lineage>
        <taxon>Archaea</taxon>
        <taxon>Methanobacteriati</taxon>
        <taxon>Methanobacteriota</taxon>
        <taxon>Stenosarchaea group</taxon>
        <taxon>Methanomicrobia</taxon>
        <taxon>Methanocellales</taxon>
        <taxon>Methanocellaceae</taxon>
        <taxon>Methanooceanicella</taxon>
    </lineage>
</organism>
<feature type="domain" description="Sodium/calcium exchanger membrane region" evidence="6">
    <location>
        <begin position="167"/>
        <end position="304"/>
    </location>
</feature>
<evidence type="ECO:0000256" key="1">
    <source>
        <dbReference type="ARBA" id="ARBA00004141"/>
    </source>
</evidence>
<feature type="domain" description="Sodium/calcium exchanger membrane region" evidence="6">
    <location>
        <begin position="5"/>
        <end position="144"/>
    </location>
</feature>
<keyword evidence="4 5" id="KW-0472">Membrane</keyword>
<dbReference type="Pfam" id="PF01699">
    <property type="entry name" value="Na_Ca_ex"/>
    <property type="match status" value="2"/>
</dbReference>
<evidence type="ECO:0000313" key="8">
    <source>
        <dbReference type="Proteomes" id="UP001320159"/>
    </source>
</evidence>
<reference evidence="7 8" key="1">
    <citation type="submission" date="2017-11" db="EMBL/GenBank/DDBJ databases">
        <title>Isolation and Characterization of Family Methanocellaceae Species from Potential Methane Hydrate Area Offshore Southwestern Taiwan.</title>
        <authorList>
            <person name="Zhang W.-L."/>
            <person name="Chen W.-C."/>
            <person name="Lai M.-C."/>
            <person name="Chen S.-C."/>
        </authorList>
    </citation>
    <scope>NUCLEOTIDE SEQUENCE [LARGE SCALE GENOMIC DNA]</scope>
    <source>
        <strain evidence="7 8">CWC-04</strain>
    </source>
</reference>
<feature type="transmembrane region" description="Helical" evidence="5">
    <location>
        <begin position="35"/>
        <end position="56"/>
    </location>
</feature>
<dbReference type="PANTHER" id="PTHR10846:SF8">
    <property type="entry name" value="INNER MEMBRANE PROTEIN YRBG"/>
    <property type="match status" value="1"/>
</dbReference>
<dbReference type="PANTHER" id="PTHR10846">
    <property type="entry name" value="SODIUM/POTASSIUM/CALCIUM EXCHANGER"/>
    <property type="match status" value="1"/>
</dbReference>
<protein>
    <recommendedName>
        <fullName evidence="6">Sodium/calcium exchanger membrane region domain-containing protein</fullName>
    </recommendedName>
</protein>
<feature type="transmembrane region" description="Helical" evidence="5">
    <location>
        <begin position="290"/>
        <end position="310"/>
    </location>
</feature>
<keyword evidence="8" id="KW-1185">Reference proteome</keyword>
<dbReference type="AlphaFoldDB" id="A0AAP2RA08"/>
<evidence type="ECO:0000256" key="4">
    <source>
        <dbReference type="ARBA" id="ARBA00023136"/>
    </source>
</evidence>
<evidence type="ECO:0000256" key="5">
    <source>
        <dbReference type="SAM" id="Phobius"/>
    </source>
</evidence>
<comment type="subcellular location">
    <subcellularLocation>
        <location evidence="1">Membrane</location>
        <topology evidence="1">Multi-pass membrane protein</topology>
    </subcellularLocation>
</comment>
<feature type="transmembrane region" description="Helical" evidence="5">
    <location>
        <begin position="200"/>
        <end position="224"/>
    </location>
</feature>
<dbReference type="GO" id="GO:0005886">
    <property type="term" value="C:plasma membrane"/>
    <property type="evidence" value="ECO:0007669"/>
    <property type="project" value="TreeGrafter"/>
</dbReference>
<dbReference type="GO" id="GO:0008273">
    <property type="term" value="F:calcium, potassium:sodium antiporter activity"/>
    <property type="evidence" value="ECO:0007669"/>
    <property type="project" value="TreeGrafter"/>
</dbReference>
<name>A0AAP2RA08_9EURY</name>
<keyword evidence="2 5" id="KW-0812">Transmembrane</keyword>
<feature type="transmembrane region" description="Helical" evidence="5">
    <location>
        <begin position="123"/>
        <end position="144"/>
    </location>
</feature>
<dbReference type="Gene3D" id="6.10.280.80">
    <property type="entry name" value="NCX, peripheral helical region"/>
    <property type="match status" value="1"/>
</dbReference>
<gene>
    <name evidence="7" type="ORF">CUJ83_01520</name>
</gene>
<feature type="transmembrane region" description="Helical" evidence="5">
    <location>
        <begin position="68"/>
        <end position="95"/>
    </location>
</feature>